<evidence type="ECO:0000313" key="1">
    <source>
        <dbReference type="EMBL" id="MDR7092064.1"/>
    </source>
</evidence>
<dbReference type="EMBL" id="JAVDVX010000010">
    <property type="protein sequence ID" value="MDR7092064.1"/>
    <property type="molecule type" value="Genomic_DNA"/>
</dbReference>
<evidence type="ECO:0008006" key="3">
    <source>
        <dbReference type="Google" id="ProtNLM"/>
    </source>
</evidence>
<evidence type="ECO:0000313" key="2">
    <source>
        <dbReference type="Proteomes" id="UP001253595"/>
    </source>
</evidence>
<organism evidence="1 2">
    <name type="scientific">Cellvibrio fibrivorans</name>
    <dbReference type="NCBI Taxonomy" id="126350"/>
    <lineage>
        <taxon>Bacteria</taxon>
        <taxon>Pseudomonadati</taxon>
        <taxon>Pseudomonadota</taxon>
        <taxon>Gammaproteobacteria</taxon>
        <taxon>Cellvibrionales</taxon>
        <taxon>Cellvibrionaceae</taxon>
        <taxon>Cellvibrio</taxon>
    </lineage>
</organism>
<dbReference type="RefSeq" id="WP_310076049.1">
    <property type="nucleotide sequence ID" value="NZ_JAVDVX010000010.1"/>
</dbReference>
<sequence length="72" mass="8191">MTTKADDILKRFDDLQADGEPEKEHTLQENAKARALHPDHINAGTAFDWEDMDAYAKELDRLDREGPGIKKP</sequence>
<proteinExistence type="predicted"/>
<protein>
    <recommendedName>
        <fullName evidence="3">Antitoxin</fullName>
    </recommendedName>
</protein>
<reference evidence="1 2" key="1">
    <citation type="submission" date="2023-07" db="EMBL/GenBank/DDBJ databases">
        <title>Sorghum-associated microbial communities from plants grown in Nebraska, USA.</title>
        <authorList>
            <person name="Schachtman D."/>
        </authorList>
    </citation>
    <scope>NUCLEOTIDE SEQUENCE [LARGE SCALE GENOMIC DNA]</scope>
    <source>
        <strain evidence="1 2">BE190</strain>
    </source>
</reference>
<name>A0ABU1V3M4_9GAMM</name>
<dbReference type="Proteomes" id="UP001253595">
    <property type="component" value="Unassembled WGS sequence"/>
</dbReference>
<comment type="caution">
    <text evidence="1">The sequence shown here is derived from an EMBL/GenBank/DDBJ whole genome shotgun (WGS) entry which is preliminary data.</text>
</comment>
<accession>A0ABU1V3M4</accession>
<keyword evidence="2" id="KW-1185">Reference proteome</keyword>
<gene>
    <name evidence="1" type="ORF">J2X05_004104</name>
</gene>